<accession>T0F256</accession>
<gene>
    <name evidence="1" type="ORF">N207_02500</name>
</gene>
<evidence type="ECO:0000313" key="2">
    <source>
        <dbReference type="Proteomes" id="UP000015605"/>
    </source>
</evidence>
<organism evidence="1 2">
    <name type="scientific">Helicobacter pylori UM114</name>
    <dbReference type="NCBI Taxonomy" id="1355531"/>
    <lineage>
        <taxon>Bacteria</taxon>
        <taxon>Pseudomonadati</taxon>
        <taxon>Campylobacterota</taxon>
        <taxon>Epsilonproteobacteria</taxon>
        <taxon>Campylobacterales</taxon>
        <taxon>Helicobacteraceae</taxon>
        <taxon>Helicobacter</taxon>
    </lineage>
</organism>
<proteinExistence type="predicted"/>
<dbReference type="EMBL" id="AUSS01000033">
    <property type="protein sequence ID" value="EPZ92520.1"/>
    <property type="molecule type" value="Genomic_DNA"/>
</dbReference>
<dbReference type="PATRIC" id="fig|1355531.3.peg.1278"/>
<protein>
    <submittedName>
        <fullName evidence="1">Uncharacterized protein</fullName>
    </submittedName>
</protein>
<comment type="caution">
    <text evidence="1">The sequence shown here is derived from an EMBL/GenBank/DDBJ whole genome shotgun (WGS) entry which is preliminary data.</text>
</comment>
<reference evidence="1 2" key="1">
    <citation type="journal article" date="2013" name="Genome Announc.">
        <title>Multiple genome sequences of Helicobacter pylori strains of diverse disease and antibiotic resistance backgrounds from Malaysia.</title>
        <authorList>
            <person name="Rehvathy V."/>
            <person name="Tan M.H."/>
            <person name="Gunaletchumy S.P."/>
            <person name="Teh X."/>
            <person name="Wang S."/>
            <person name="Baybayan P."/>
            <person name="Singh S."/>
            <person name="Ashby M."/>
            <person name="Kaakoush N.O."/>
            <person name="Mitchell H.M."/>
            <person name="Croft L.J."/>
            <person name="Goh K.L."/>
            <person name="Loke M.F."/>
            <person name="Vadivelu J."/>
        </authorList>
    </citation>
    <scope>NUCLEOTIDE SEQUENCE [LARGE SCALE GENOMIC DNA]</scope>
    <source>
        <strain evidence="1 2">UM114</strain>
    </source>
</reference>
<name>T0F256_HELPX</name>
<sequence length="42" mass="5022">MALFYGELMQKSALKHKAILHQHPMRTKPFKRRALKRGFKLN</sequence>
<dbReference type="AlphaFoldDB" id="T0F256"/>
<evidence type="ECO:0000313" key="1">
    <source>
        <dbReference type="EMBL" id="EPZ92520.1"/>
    </source>
</evidence>
<dbReference type="Proteomes" id="UP000015605">
    <property type="component" value="Unassembled WGS sequence"/>
</dbReference>